<dbReference type="AlphaFoldDB" id="M3XKQ8"/>
<proteinExistence type="inferred from homology"/>
<feature type="domain" description="Nse4/EID protein Nse3/MAGE-binding" evidence="4">
    <location>
        <begin position="94"/>
        <end position="147"/>
    </location>
</feature>
<evidence type="ECO:0000259" key="4">
    <source>
        <dbReference type="Pfam" id="PF15412"/>
    </source>
</evidence>
<reference evidence="5" key="2">
    <citation type="submission" date="2025-08" db="UniProtKB">
        <authorList>
            <consortium name="Ensembl"/>
        </authorList>
    </citation>
    <scope>IDENTIFICATION</scope>
</reference>
<dbReference type="Ensembl" id="ENSLACT00000025541.1">
    <property type="protein sequence ID" value="ENSLACP00000023314.1"/>
    <property type="gene ID" value="ENSLACG00000022174.1"/>
</dbReference>
<keyword evidence="1" id="KW-0539">Nucleus</keyword>
<dbReference type="InterPro" id="IPR027786">
    <property type="entry name" value="Nse4/EID"/>
</dbReference>
<dbReference type="InterPro" id="IPR029225">
    <property type="entry name" value="Nse4_Nse3-bd"/>
</dbReference>
<comment type="subcellular location">
    <subcellularLocation>
        <location evidence="1">Nucleus</location>
    </subcellularLocation>
</comment>
<keyword evidence="1" id="KW-0234">DNA repair</keyword>
<protein>
    <recommendedName>
        <fullName evidence="1">Non-structural maintenance of chromosomes element 4</fullName>
    </recommendedName>
</protein>
<keyword evidence="1" id="KW-0227">DNA damage</keyword>
<evidence type="ECO:0000313" key="6">
    <source>
        <dbReference type="Proteomes" id="UP000008672"/>
    </source>
</evidence>
<evidence type="ECO:0000256" key="3">
    <source>
        <dbReference type="SAM" id="MobiDB-lite"/>
    </source>
</evidence>
<evidence type="ECO:0000256" key="1">
    <source>
        <dbReference type="RuleBase" id="RU365071"/>
    </source>
</evidence>
<dbReference type="GO" id="GO:0006281">
    <property type="term" value="P:DNA repair"/>
    <property type="evidence" value="ECO:0007669"/>
    <property type="project" value="UniProtKB-UniRule"/>
</dbReference>
<keyword evidence="2" id="KW-0175">Coiled coil</keyword>
<accession>M3XKQ8</accession>
<dbReference type="GO" id="GO:0030915">
    <property type="term" value="C:Smc5-Smc6 complex"/>
    <property type="evidence" value="ECO:0007669"/>
    <property type="project" value="UniProtKB-UniRule"/>
</dbReference>
<dbReference type="HOGENOM" id="CLU_1131258_0_0_1"/>
<dbReference type="InParanoid" id="M3XKQ8"/>
<reference evidence="5" key="3">
    <citation type="submission" date="2025-09" db="UniProtKB">
        <authorList>
            <consortium name="Ensembl"/>
        </authorList>
    </citation>
    <scope>IDENTIFICATION</scope>
</reference>
<feature type="compositionally biased region" description="Basic and acidic residues" evidence="3">
    <location>
        <begin position="192"/>
        <end position="207"/>
    </location>
</feature>
<evidence type="ECO:0000313" key="5">
    <source>
        <dbReference type="Ensembl" id="ENSLACP00000023314.1"/>
    </source>
</evidence>
<evidence type="ECO:0000256" key="2">
    <source>
        <dbReference type="SAM" id="Coils"/>
    </source>
</evidence>
<dbReference type="PANTHER" id="PTHR16140:SF0">
    <property type="entry name" value="NON-STRUCTURAL MAINTENANCE OF CHROMOSOMES ELEMENT 4"/>
    <property type="match status" value="1"/>
</dbReference>
<dbReference type="STRING" id="7897.ENSLACP00000023314"/>
<feature type="region of interest" description="Disordered" evidence="3">
    <location>
        <begin position="1"/>
        <end position="42"/>
    </location>
</feature>
<feature type="region of interest" description="Disordered" evidence="3">
    <location>
        <begin position="187"/>
        <end position="207"/>
    </location>
</feature>
<gene>
    <name evidence="5" type="primary">NSMCE4A</name>
</gene>
<keyword evidence="1" id="KW-0233">DNA recombination</keyword>
<dbReference type="eggNOG" id="KOG2866">
    <property type="taxonomic scope" value="Eukaryota"/>
</dbReference>
<dbReference type="GO" id="GO:0005634">
    <property type="term" value="C:nucleus"/>
    <property type="evidence" value="ECO:0007669"/>
    <property type="project" value="UniProtKB-SubCell"/>
</dbReference>
<dbReference type="GO" id="GO:0006310">
    <property type="term" value="P:DNA recombination"/>
    <property type="evidence" value="ECO:0007669"/>
    <property type="project" value="UniProtKB-UniRule"/>
</dbReference>
<dbReference type="Pfam" id="PF15412">
    <property type="entry name" value="Nse4-Nse3_bdg"/>
    <property type="match status" value="1"/>
</dbReference>
<comment type="similarity">
    <text evidence="1">Belongs to the NSE4 family.</text>
</comment>
<dbReference type="GeneTree" id="ENSGT00940000165188"/>
<sequence>MSGQERTGGNSNNGPQRHPRCSDGDGATESGSNAKNDDPDTRRIIRHQYRELINSVQQNRMDMLNPTSNKLTEALEEANKLFNNVNQAREAALDAQFLVLASNLGKEKANQLHSDMTVFDPAAFVEDLLTFMGLNRLDGYESDSEDDNSVGGFLPNDAWYKLGKEADKYFKRAPVFHYMLGSFKADPPAPRQRIERQRKDASTEEQRMMPAQVWKPYSYSWVHNTSIRINLALLYCFPKIHIRYDA</sequence>
<feature type="coiled-coil region" evidence="2">
    <location>
        <begin position="68"/>
        <end position="95"/>
    </location>
</feature>
<dbReference type="PANTHER" id="PTHR16140">
    <property type="entry name" value="NON-STRUCTURAL MAINTENANCE OF CHROMOSOMES ELEMENT 4"/>
    <property type="match status" value="1"/>
</dbReference>
<dbReference type="EMBL" id="AFYH01123355">
    <property type="status" value="NOT_ANNOTATED_CDS"/>
    <property type="molecule type" value="Genomic_DNA"/>
</dbReference>
<comment type="subunit">
    <text evidence="1">Component of the SMC5-SMC6 complex.</text>
</comment>
<dbReference type="Bgee" id="ENSLACG00000022174">
    <property type="expression patterns" value="Expressed in pectoral fin and 6 other cell types or tissues"/>
</dbReference>
<dbReference type="FunCoup" id="M3XKQ8">
    <property type="interactions" value="2207"/>
</dbReference>
<dbReference type="OMA" id="MSGQERT"/>
<keyword evidence="6" id="KW-1185">Reference proteome</keyword>
<name>M3XKQ8_LATCH</name>
<reference evidence="6" key="1">
    <citation type="submission" date="2011-08" db="EMBL/GenBank/DDBJ databases">
        <title>The draft genome of Latimeria chalumnae.</title>
        <authorList>
            <person name="Di Palma F."/>
            <person name="Alfoldi J."/>
            <person name="Johnson J."/>
            <person name="Berlin A."/>
            <person name="Gnerre S."/>
            <person name="Jaffe D."/>
            <person name="MacCallum I."/>
            <person name="Young S."/>
            <person name="Walker B.J."/>
            <person name="Lander E."/>
            <person name="Lindblad-Toh K."/>
        </authorList>
    </citation>
    <scope>NUCLEOTIDE SEQUENCE [LARGE SCALE GENOMIC DNA]</scope>
    <source>
        <strain evidence="6">Wild caught</strain>
    </source>
</reference>
<dbReference type="Proteomes" id="UP000008672">
    <property type="component" value="Unassembled WGS sequence"/>
</dbReference>
<feature type="compositionally biased region" description="Polar residues" evidence="3">
    <location>
        <begin position="1"/>
        <end position="15"/>
    </location>
</feature>
<comment type="function">
    <text evidence="1">Component of the SMC5-SMC6 complex, that promotes sister chromatid alignment after DNA damage and facilitates double-stranded DNA breaks (DSBs) repair via homologous recombination between sister chromatids.</text>
</comment>
<organism evidence="5 6">
    <name type="scientific">Latimeria chalumnae</name>
    <name type="common">Coelacanth</name>
    <dbReference type="NCBI Taxonomy" id="7897"/>
    <lineage>
        <taxon>Eukaryota</taxon>
        <taxon>Metazoa</taxon>
        <taxon>Chordata</taxon>
        <taxon>Craniata</taxon>
        <taxon>Vertebrata</taxon>
        <taxon>Euteleostomi</taxon>
        <taxon>Coelacanthiformes</taxon>
        <taxon>Coelacanthidae</taxon>
        <taxon>Latimeria</taxon>
    </lineage>
</organism>